<proteinExistence type="predicted"/>
<name>A0A0Q2Y6Z8_VIBFU</name>
<accession>A0A0Q2Y6Z8</accession>
<dbReference type="EMBL" id="LKHS01000001">
    <property type="protein sequence ID" value="KQH88020.1"/>
    <property type="molecule type" value="Genomic_DNA"/>
</dbReference>
<reference evidence="1 2" key="1">
    <citation type="submission" date="2015-08" db="EMBL/GenBank/DDBJ databases">
        <title>Antibacterial properties of a collection of Vibrionaceae strains.</title>
        <authorList>
            <person name="Giubergia S."/>
        </authorList>
    </citation>
    <scope>NUCLEOTIDE SEQUENCE [LARGE SCALE GENOMIC DNA]</scope>
    <source>
        <strain evidence="1 2">S0821</strain>
    </source>
</reference>
<dbReference type="InParanoid" id="A0A0Q2Y6Z8"/>
<dbReference type="RefSeq" id="WP_055465058.1">
    <property type="nucleotide sequence ID" value="NZ_LKHS01000001.1"/>
</dbReference>
<evidence type="ECO:0000313" key="1">
    <source>
        <dbReference type="EMBL" id="KQH88020.1"/>
    </source>
</evidence>
<organism evidence="1 2">
    <name type="scientific">Vibrio furnissii</name>
    <dbReference type="NCBI Taxonomy" id="29494"/>
    <lineage>
        <taxon>Bacteria</taxon>
        <taxon>Pseudomonadati</taxon>
        <taxon>Pseudomonadota</taxon>
        <taxon>Gammaproteobacteria</taxon>
        <taxon>Vibrionales</taxon>
        <taxon>Vibrionaceae</taxon>
        <taxon>Vibrio</taxon>
    </lineage>
</organism>
<protein>
    <submittedName>
        <fullName evidence="1">Uncharacterized protein</fullName>
    </submittedName>
</protein>
<comment type="caution">
    <text evidence="1">The sequence shown here is derived from an EMBL/GenBank/DDBJ whole genome shotgun (WGS) entry which is preliminary data.</text>
</comment>
<keyword evidence="2" id="KW-1185">Reference proteome</keyword>
<gene>
    <name evidence="1" type="ORF">AMR76_01655</name>
</gene>
<dbReference type="AlphaFoldDB" id="A0A0Q2Y6Z8"/>
<dbReference type="Proteomes" id="UP000051221">
    <property type="component" value="Unassembled WGS sequence"/>
</dbReference>
<evidence type="ECO:0000313" key="2">
    <source>
        <dbReference type="Proteomes" id="UP000051221"/>
    </source>
</evidence>
<sequence length="551" mass="62983">MSLKATSDTGWVKPINQITGLDHLGVQAPCIEVYGKLLPGITNVTDRARYYSFYAWVFYAFERKKWLDSDTFLKMFRRADCLFTLAAMAHETSDNSTVNHSGALVGKDTFQKHFEEITSGKKFKLSQFSHTNPDSSRYFKNSFGGLGQYYFGTLCNLKILAGESPKNGKLIEEVGLKLAKAFDQNVNSSLFLETIENDEFTYETLTHLKSFCPCNLSCDSEERTLLISLFTKGFASLYQTEYETDFQALNRVESMAYILALTEHITKTDTSQSFDVAVFRKLAYTNALQYSGKYEHLWNIESSWQDYARNEIASIAMQGIFYCVLKATESRRPNFKDTRSIALWYWQEGPGSKVTSNYHHQQFDQTLSQLSVQLPNYERWDENNHEVTLAHRVEKLTKNGSNDLESITKNCLMILAALVSRTQNKSGYNSVELQKSFLDRYPLNLLAICKTLNTQLNKQSTLSALIQLTHHGLLENHFLVAMRKLRNQQQMTFRFLPSEFGIEIIKPPPAVFTSPRFKQVIQIMADLGMVRITENSFLVEPAGYDILKVSS</sequence>